<organism evidence="2 3">
    <name type="scientific">Sphingomonas edaphi</name>
    <dbReference type="NCBI Taxonomy" id="2315689"/>
    <lineage>
        <taxon>Bacteria</taxon>
        <taxon>Pseudomonadati</taxon>
        <taxon>Pseudomonadota</taxon>
        <taxon>Alphaproteobacteria</taxon>
        <taxon>Sphingomonadales</taxon>
        <taxon>Sphingomonadaceae</taxon>
        <taxon>Sphingomonas</taxon>
    </lineage>
</organism>
<reference evidence="2 3" key="1">
    <citation type="submission" date="2018-09" db="EMBL/GenBank/DDBJ databases">
        <title>Sphingomonas sp. DAC4.</title>
        <authorList>
            <person name="Seo T."/>
        </authorList>
    </citation>
    <scope>NUCLEOTIDE SEQUENCE [LARGE SCALE GENOMIC DNA]</scope>
    <source>
        <strain evidence="2 3">DAC4</strain>
    </source>
</reference>
<comment type="caution">
    <text evidence="2">The sequence shown here is derived from an EMBL/GenBank/DDBJ whole genome shotgun (WGS) entry which is preliminary data.</text>
</comment>
<evidence type="ECO:0000313" key="3">
    <source>
        <dbReference type="Proteomes" id="UP000285023"/>
    </source>
</evidence>
<dbReference type="InterPro" id="IPR046232">
    <property type="entry name" value="DUF6265"/>
</dbReference>
<dbReference type="AlphaFoldDB" id="A0A418Q113"/>
<dbReference type="Proteomes" id="UP000285023">
    <property type="component" value="Unassembled WGS sequence"/>
</dbReference>
<proteinExistence type="predicted"/>
<evidence type="ECO:0000259" key="1">
    <source>
        <dbReference type="Pfam" id="PF19780"/>
    </source>
</evidence>
<dbReference type="RefSeq" id="WP_119530928.1">
    <property type="nucleotide sequence ID" value="NZ_QXTF01000001.1"/>
</dbReference>
<keyword evidence="3" id="KW-1185">Reference proteome</keyword>
<evidence type="ECO:0000313" key="2">
    <source>
        <dbReference type="EMBL" id="RIX31706.1"/>
    </source>
</evidence>
<feature type="domain" description="DUF6265" evidence="1">
    <location>
        <begin position="19"/>
        <end position="122"/>
    </location>
</feature>
<gene>
    <name evidence="2" type="ORF">D3M59_01475</name>
</gene>
<dbReference type="Pfam" id="PF19780">
    <property type="entry name" value="DUF6265"/>
    <property type="match status" value="1"/>
</dbReference>
<dbReference type="EMBL" id="QXTF01000001">
    <property type="protein sequence ID" value="RIX31706.1"/>
    <property type="molecule type" value="Genomic_DNA"/>
</dbReference>
<protein>
    <recommendedName>
        <fullName evidence="1">DUF6265 domain-containing protein</fullName>
    </recommendedName>
</protein>
<accession>A0A418Q113</accession>
<sequence length="141" mass="15934">MLAIILALAEPSANLPLPAFLAGCWIERKADDWTEECWTAPKGGQMMGSARTGKGDRVTHWEWMRIERDTLGNPVFHASPKGAPVASFPVVRATATEIEWRNHVHDYPQRIIYRLTADGIYAEISLVDGSKPNRWTYRRSN</sequence>
<name>A0A418Q113_9SPHN</name>
<dbReference type="OrthoDB" id="5382295at2"/>